<evidence type="ECO:0000256" key="2">
    <source>
        <dbReference type="ARBA" id="ARBA00008610"/>
    </source>
</evidence>
<dbReference type="SUPFAM" id="SSF53822">
    <property type="entry name" value="Periplasmic binding protein-like I"/>
    <property type="match status" value="1"/>
</dbReference>
<protein>
    <submittedName>
        <fullName evidence="8">BMP family ABC transporter substrate-binding protein</fullName>
    </submittedName>
</protein>
<keyword evidence="3" id="KW-1003">Cell membrane</keyword>
<keyword evidence="4" id="KW-0732">Signal</keyword>
<comment type="similarity">
    <text evidence="2">Belongs to the BMP lipoprotein family.</text>
</comment>
<dbReference type="PANTHER" id="PTHR34296">
    <property type="entry name" value="TRANSCRIPTIONAL ACTIVATOR PROTEIN MED"/>
    <property type="match status" value="1"/>
</dbReference>
<keyword evidence="5" id="KW-0472">Membrane</keyword>
<keyword evidence="9" id="KW-1185">Reference proteome</keyword>
<keyword evidence="6" id="KW-0449">Lipoprotein</keyword>
<reference evidence="8 9" key="1">
    <citation type="submission" date="2023-06" db="EMBL/GenBank/DDBJ databases">
        <title>Aquibacillus rhizosphaerae LR5S19.</title>
        <authorList>
            <person name="Sun J.-Q."/>
        </authorList>
    </citation>
    <scope>NUCLEOTIDE SEQUENCE [LARGE SCALE GENOMIC DNA]</scope>
    <source>
        <strain evidence="8 9">LR5S19</strain>
    </source>
</reference>
<dbReference type="Gene3D" id="3.40.50.2300">
    <property type="match status" value="2"/>
</dbReference>
<dbReference type="Proteomes" id="UP001235343">
    <property type="component" value="Unassembled WGS sequence"/>
</dbReference>
<dbReference type="RefSeq" id="WP_285934206.1">
    <property type="nucleotide sequence ID" value="NZ_JASTZU010000063.1"/>
</dbReference>
<accession>A0ABT7LBW7</accession>
<evidence type="ECO:0000256" key="5">
    <source>
        <dbReference type="ARBA" id="ARBA00023136"/>
    </source>
</evidence>
<proteinExistence type="inferred from homology"/>
<evidence type="ECO:0000259" key="7">
    <source>
        <dbReference type="Pfam" id="PF02608"/>
    </source>
</evidence>
<dbReference type="EMBL" id="JASTZU010000063">
    <property type="protein sequence ID" value="MDL4842914.1"/>
    <property type="molecule type" value="Genomic_DNA"/>
</dbReference>
<evidence type="ECO:0000256" key="1">
    <source>
        <dbReference type="ARBA" id="ARBA00004193"/>
    </source>
</evidence>
<dbReference type="InterPro" id="IPR003760">
    <property type="entry name" value="PnrA-like"/>
</dbReference>
<comment type="subcellular location">
    <subcellularLocation>
        <location evidence="1">Cell membrane</location>
        <topology evidence="1">Lipid-anchor</topology>
    </subcellularLocation>
</comment>
<dbReference type="Pfam" id="PF02608">
    <property type="entry name" value="Bmp"/>
    <property type="match status" value="1"/>
</dbReference>
<comment type="caution">
    <text evidence="8">The sequence shown here is derived from an EMBL/GenBank/DDBJ whole genome shotgun (WGS) entry which is preliminary data.</text>
</comment>
<name>A0ABT7LBW7_9BACI</name>
<dbReference type="PANTHER" id="PTHR34296:SF2">
    <property type="entry name" value="ABC TRANSPORTER GUANOSINE-BINDING PROTEIN NUPN"/>
    <property type="match status" value="1"/>
</dbReference>
<evidence type="ECO:0000256" key="6">
    <source>
        <dbReference type="ARBA" id="ARBA00023288"/>
    </source>
</evidence>
<organism evidence="8 9">
    <name type="scientific">Aquibacillus rhizosphaerae</name>
    <dbReference type="NCBI Taxonomy" id="3051431"/>
    <lineage>
        <taxon>Bacteria</taxon>
        <taxon>Bacillati</taxon>
        <taxon>Bacillota</taxon>
        <taxon>Bacilli</taxon>
        <taxon>Bacillales</taxon>
        <taxon>Bacillaceae</taxon>
        <taxon>Aquibacillus</taxon>
    </lineage>
</organism>
<sequence length="321" mass="36453">MLRNHVALLIVIIFFLFILTGCNSYFNQGEIDKVGMLVENSVNDQTWGNKGYKGLLEIKEEFDVDVYFKEEIQTQQEVNRAVEEFSAKGVNLVFGHSSIYGKMFESISSSYPNIHFVYFNGGYYDDNLTSLNFNSHAMGFFAGMVAGEMTETNQVGIIAAYEWQPEVEGFYEGVHYQNEDAYVSMNFVNNWDNEERAFQLFNEMNSQGVDVFYPAGDTFSVSIIEKVKEIDKYGIGFVADQSNVAGDNVLTSTLQHVDHLYLLAAEKFNEGELAGGIFTYDFQDDVISLTEYSPRVPESFQKQMNKAVEDYIETGLLPNEM</sequence>
<evidence type="ECO:0000313" key="8">
    <source>
        <dbReference type="EMBL" id="MDL4842914.1"/>
    </source>
</evidence>
<evidence type="ECO:0000256" key="3">
    <source>
        <dbReference type="ARBA" id="ARBA00022475"/>
    </source>
</evidence>
<gene>
    <name evidence="8" type="ORF">QQS35_20975</name>
</gene>
<evidence type="ECO:0000313" key="9">
    <source>
        <dbReference type="Proteomes" id="UP001235343"/>
    </source>
</evidence>
<dbReference type="InterPro" id="IPR050957">
    <property type="entry name" value="BMP_lipoprotein"/>
</dbReference>
<dbReference type="PROSITE" id="PS51257">
    <property type="entry name" value="PROKAR_LIPOPROTEIN"/>
    <property type="match status" value="1"/>
</dbReference>
<dbReference type="InterPro" id="IPR028082">
    <property type="entry name" value="Peripla_BP_I"/>
</dbReference>
<feature type="domain" description="ABC transporter substrate-binding protein PnrA-like" evidence="7">
    <location>
        <begin position="32"/>
        <end position="318"/>
    </location>
</feature>
<evidence type="ECO:0000256" key="4">
    <source>
        <dbReference type="ARBA" id="ARBA00022729"/>
    </source>
</evidence>